<sequence length="63" mass="6885">MKSGMSREEEEEEEEEGASIVLPGEKTVIVLLLPGNRGLIREAHGVRVHTQLTAAHLHTALLT</sequence>
<evidence type="ECO:0000313" key="3">
    <source>
        <dbReference type="Proteomes" id="UP000314294"/>
    </source>
</evidence>
<reference evidence="2 3" key="1">
    <citation type="submission" date="2019-03" db="EMBL/GenBank/DDBJ databases">
        <title>First draft genome of Liparis tanakae, snailfish: a comprehensive survey of snailfish specific genes.</title>
        <authorList>
            <person name="Kim W."/>
            <person name="Song I."/>
            <person name="Jeong J.-H."/>
            <person name="Kim D."/>
            <person name="Kim S."/>
            <person name="Ryu S."/>
            <person name="Song J.Y."/>
            <person name="Lee S.K."/>
        </authorList>
    </citation>
    <scope>NUCLEOTIDE SEQUENCE [LARGE SCALE GENOMIC DNA]</scope>
    <source>
        <tissue evidence="2">Muscle</tissue>
    </source>
</reference>
<comment type="caution">
    <text evidence="2">The sequence shown here is derived from an EMBL/GenBank/DDBJ whole genome shotgun (WGS) entry which is preliminary data.</text>
</comment>
<name>A0A4Z2FYY6_9TELE</name>
<gene>
    <name evidence="2" type="ORF">EYF80_043590</name>
</gene>
<accession>A0A4Z2FYY6</accession>
<proteinExistence type="predicted"/>
<protein>
    <submittedName>
        <fullName evidence="2">Uncharacterized protein</fullName>
    </submittedName>
</protein>
<dbReference type="Proteomes" id="UP000314294">
    <property type="component" value="Unassembled WGS sequence"/>
</dbReference>
<organism evidence="2 3">
    <name type="scientific">Liparis tanakae</name>
    <name type="common">Tanaka's snailfish</name>
    <dbReference type="NCBI Taxonomy" id="230148"/>
    <lineage>
        <taxon>Eukaryota</taxon>
        <taxon>Metazoa</taxon>
        <taxon>Chordata</taxon>
        <taxon>Craniata</taxon>
        <taxon>Vertebrata</taxon>
        <taxon>Euteleostomi</taxon>
        <taxon>Actinopterygii</taxon>
        <taxon>Neopterygii</taxon>
        <taxon>Teleostei</taxon>
        <taxon>Neoteleostei</taxon>
        <taxon>Acanthomorphata</taxon>
        <taxon>Eupercaria</taxon>
        <taxon>Perciformes</taxon>
        <taxon>Cottioidei</taxon>
        <taxon>Cottales</taxon>
        <taxon>Liparidae</taxon>
        <taxon>Liparis</taxon>
    </lineage>
</organism>
<dbReference type="EMBL" id="SRLO01000802">
    <property type="protein sequence ID" value="TNN46201.1"/>
    <property type="molecule type" value="Genomic_DNA"/>
</dbReference>
<keyword evidence="3" id="KW-1185">Reference proteome</keyword>
<dbReference type="AlphaFoldDB" id="A0A4Z2FYY6"/>
<evidence type="ECO:0000256" key="1">
    <source>
        <dbReference type="SAM" id="MobiDB-lite"/>
    </source>
</evidence>
<feature type="region of interest" description="Disordered" evidence="1">
    <location>
        <begin position="1"/>
        <end position="20"/>
    </location>
</feature>
<feature type="compositionally biased region" description="Acidic residues" evidence="1">
    <location>
        <begin position="8"/>
        <end position="17"/>
    </location>
</feature>
<evidence type="ECO:0000313" key="2">
    <source>
        <dbReference type="EMBL" id="TNN46201.1"/>
    </source>
</evidence>